<organism evidence="2 3">
    <name type="scientific">Pseudonocardia ailaonensis</name>
    <dbReference type="NCBI Taxonomy" id="367279"/>
    <lineage>
        <taxon>Bacteria</taxon>
        <taxon>Bacillati</taxon>
        <taxon>Actinomycetota</taxon>
        <taxon>Actinomycetes</taxon>
        <taxon>Pseudonocardiales</taxon>
        <taxon>Pseudonocardiaceae</taxon>
        <taxon>Pseudonocardia</taxon>
    </lineage>
</organism>
<keyword evidence="1" id="KW-1133">Transmembrane helix</keyword>
<feature type="transmembrane region" description="Helical" evidence="1">
    <location>
        <begin position="168"/>
        <end position="190"/>
    </location>
</feature>
<evidence type="ECO:0008006" key="4">
    <source>
        <dbReference type="Google" id="ProtNLM"/>
    </source>
</evidence>
<dbReference type="EMBL" id="BAAAQK010000023">
    <property type="protein sequence ID" value="GAA1867587.1"/>
    <property type="molecule type" value="Genomic_DNA"/>
</dbReference>
<accession>A0ABN2NG19</accession>
<sequence>MTTAPHAPLPHRPVGFAAAPPIPASRLTGTSSAGASLLVPVSRPAATSPARSGPLSDAVPLIPARPGVPAYAQAQPFLTFPQRPPVGSVRRAPVLRTGRSGGVLATRVAGLVLTALCALWPVWFAVMALAFGLGLDSVVGMVIGAVIGTVAIGWPVGFWFATSSARKVWPVLIALVPTFLVTAGTVWLLLGR</sequence>
<name>A0ABN2NG19_9PSEU</name>
<dbReference type="Proteomes" id="UP001500449">
    <property type="component" value="Unassembled WGS sequence"/>
</dbReference>
<evidence type="ECO:0000313" key="2">
    <source>
        <dbReference type="EMBL" id="GAA1867587.1"/>
    </source>
</evidence>
<feature type="transmembrane region" description="Helical" evidence="1">
    <location>
        <begin position="138"/>
        <end position="161"/>
    </location>
</feature>
<evidence type="ECO:0000256" key="1">
    <source>
        <dbReference type="SAM" id="Phobius"/>
    </source>
</evidence>
<proteinExistence type="predicted"/>
<gene>
    <name evidence="2" type="ORF">GCM10009836_54960</name>
</gene>
<keyword evidence="3" id="KW-1185">Reference proteome</keyword>
<comment type="caution">
    <text evidence="2">The sequence shown here is derived from an EMBL/GenBank/DDBJ whole genome shotgun (WGS) entry which is preliminary data.</text>
</comment>
<protein>
    <recommendedName>
        <fullName evidence="4">Major facilitator superfamily (MFS) profile domain-containing protein</fullName>
    </recommendedName>
</protein>
<keyword evidence="1" id="KW-0812">Transmembrane</keyword>
<reference evidence="2 3" key="1">
    <citation type="journal article" date="2019" name="Int. J. Syst. Evol. Microbiol.">
        <title>The Global Catalogue of Microorganisms (GCM) 10K type strain sequencing project: providing services to taxonomists for standard genome sequencing and annotation.</title>
        <authorList>
            <consortium name="The Broad Institute Genomics Platform"/>
            <consortium name="The Broad Institute Genome Sequencing Center for Infectious Disease"/>
            <person name="Wu L."/>
            <person name="Ma J."/>
        </authorList>
    </citation>
    <scope>NUCLEOTIDE SEQUENCE [LARGE SCALE GENOMIC DNA]</scope>
    <source>
        <strain evidence="2 3">JCM 16009</strain>
    </source>
</reference>
<feature type="transmembrane region" description="Helical" evidence="1">
    <location>
        <begin position="108"/>
        <end position="132"/>
    </location>
</feature>
<evidence type="ECO:0000313" key="3">
    <source>
        <dbReference type="Proteomes" id="UP001500449"/>
    </source>
</evidence>
<dbReference type="RefSeq" id="WP_344423226.1">
    <property type="nucleotide sequence ID" value="NZ_BAAAQK010000023.1"/>
</dbReference>
<keyword evidence="1" id="KW-0472">Membrane</keyword>